<accession>A0A4D4KHP6</accession>
<dbReference type="GO" id="GO:0046872">
    <property type="term" value="F:metal ion binding"/>
    <property type="evidence" value="ECO:0007669"/>
    <property type="project" value="UniProtKB-KW"/>
</dbReference>
<feature type="binding site" evidence="5">
    <location>
        <position position="248"/>
    </location>
    <ligand>
        <name>Zn(2+)</name>
        <dbReference type="ChEBI" id="CHEBI:29105"/>
    </ligand>
</feature>
<dbReference type="GO" id="GO:0009086">
    <property type="term" value="P:methionine biosynthetic process"/>
    <property type="evidence" value="ECO:0007669"/>
    <property type="project" value="TreeGrafter"/>
</dbReference>
<proteinExistence type="predicted"/>
<dbReference type="InterPro" id="IPR003726">
    <property type="entry name" value="HCY_dom"/>
</dbReference>
<dbReference type="PROSITE" id="PS50970">
    <property type="entry name" value="HCY"/>
    <property type="match status" value="1"/>
</dbReference>
<dbReference type="InterPro" id="IPR036589">
    <property type="entry name" value="HCY_dom_sf"/>
</dbReference>
<feature type="compositionally biased region" description="Low complexity" evidence="6">
    <location>
        <begin position="114"/>
        <end position="127"/>
    </location>
</feature>
<dbReference type="Pfam" id="PF02574">
    <property type="entry name" value="S-methyl_trans"/>
    <property type="match status" value="1"/>
</dbReference>
<dbReference type="Proteomes" id="UP000299290">
    <property type="component" value="Unassembled WGS sequence"/>
</dbReference>
<dbReference type="GO" id="GO:0033528">
    <property type="term" value="P:S-methylmethionine cycle"/>
    <property type="evidence" value="ECO:0007669"/>
    <property type="project" value="TreeGrafter"/>
</dbReference>
<dbReference type="Gene3D" id="3.20.20.330">
    <property type="entry name" value="Homocysteine-binding-like domain"/>
    <property type="match status" value="1"/>
</dbReference>
<dbReference type="InterPro" id="IPR051486">
    <property type="entry name" value="Hcy_S-methyltransferase"/>
</dbReference>
<keyword evidence="9" id="KW-1185">Reference proteome</keyword>
<feature type="domain" description="Hcy-binding" evidence="7">
    <location>
        <begin position="5"/>
        <end position="326"/>
    </location>
</feature>
<keyword evidence="2 5" id="KW-0808">Transferase</keyword>
<dbReference type="AlphaFoldDB" id="A0A4D4KHP6"/>
<evidence type="ECO:0000259" key="7">
    <source>
        <dbReference type="PROSITE" id="PS50970"/>
    </source>
</evidence>
<evidence type="ECO:0000256" key="4">
    <source>
        <dbReference type="ARBA" id="ARBA00022833"/>
    </source>
</evidence>
<organism evidence="8 9">
    <name type="scientific">Streptomyces antimycoticus</name>
    <dbReference type="NCBI Taxonomy" id="68175"/>
    <lineage>
        <taxon>Bacteria</taxon>
        <taxon>Bacillati</taxon>
        <taxon>Actinomycetota</taxon>
        <taxon>Actinomycetes</taxon>
        <taxon>Kitasatosporales</taxon>
        <taxon>Streptomycetaceae</taxon>
        <taxon>Streptomyces</taxon>
        <taxon>Streptomyces violaceusniger group</taxon>
    </lineage>
</organism>
<keyword evidence="1 5" id="KW-0489">Methyltransferase</keyword>
<dbReference type="NCBIfam" id="NF007020">
    <property type="entry name" value="PRK09485.1"/>
    <property type="match status" value="1"/>
</dbReference>
<dbReference type="GO" id="GO:0032259">
    <property type="term" value="P:methylation"/>
    <property type="evidence" value="ECO:0007669"/>
    <property type="project" value="UniProtKB-KW"/>
</dbReference>
<evidence type="ECO:0000256" key="6">
    <source>
        <dbReference type="SAM" id="MobiDB-lite"/>
    </source>
</evidence>
<evidence type="ECO:0000313" key="9">
    <source>
        <dbReference type="Proteomes" id="UP000299290"/>
    </source>
</evidence>
<dbReference type="PANTHER" id="PTHR46015">
    <property type="entry name" value="ZGC:172121"/>
    <property type="match status" value="1"/>
</dbReference>
<evidence type="ECO:0000256" key="1">
    <source>
        <dbReference type="ARBA" id="ARBA00022603"/>
    </source>
</evidence>
<evidence type="ECO:0000313" key="8">
    <source>
        <dbReference type="EMBL" id="GDY46078.1"/>
    </source>
</evidence>
<keyword evidence="3 5" id="KW-0479">Metal-binding</keyword>
<dbReference type="EMBL" id="BJHV01000001">
    <property type="protein sequence ID" value="GDY46078.1"/>
    <property type="molecule type" value="Genomic_DNA"/>
</dbReference>
<keyword evidence="4 5" id="KW-0862">Zinc</keyword>
<feature type="binding site" evidence="5">
    <location>
        <position position="312"/>
    </location>
    <ligand>
        <name>Zn(2+)</name>
        <dbReference type="ChEBI" id="CHEBI:29105"/>
    </ligand>
</feature>
<evidence type="ECO:0000256" key="3">
    <source>
        <dbReference type="ARBA" id="ARBA00022723"/>
    </source>
</evidence>
<evidence type="ECO:0000256" key="5">
    <source>
        <dbReference type="PROSITE-ProRule" id="PRU00333"/>
    </source>
</evidence>
<sequence length="329" mass="34276">MSVSRTPLATALERGPLVLDGGLSNQLEAQGCDLSDELWSARLLADDPGQIEAAHTAYARAGARVLITSSYQATYEGFAHRGVGHEEATALLRRSVELARTGAERAAAERATARDQAAGDQAAGGDRAADDQAAGQVWVAASVGPYGAMLADGSEYRGRYGLSVAELARFHRPRIEALSAAGPDALALETVPDADEAAALLSAVEGCGVPVWLSYSIAGETTRAGQPLRDAFALAAGVDQVIAVGVNCCEPSDADRAVEIAADITGKPVVVYPNSGEEWDATARSWRGRATFDPGRVTAWRDAGARLIGGCCRVGPERIAELAAVVRNH</sequence>
<dbReference type="SUPFAM" id="SSF82282">
    <property type="entry name" value="Homocysteine S-methyltransferase"/>
    <property type="match status" value="1"/>
</dbReference>
<protein>
    <submittedName>
        <fullName evidence="8">Homocysteine S-methyltransferase</fullName>
    </submittedName>
</protein>
<comment type="caution">
    <text evidence="8">The sequence shown here is derived from an EMBL/GenBank/DDBJ whole genome shotgun (WGS) entry which is preliminary data.</text>
</comment>
<comment type="cofactor">
    <cofactor evidence="5">
        <name>Zn(2+)</name>
        <dbReference type="ChEBI" id="CHEBI:29105"/>
    </cofactor>
</comment>
<dbReference type="PANTHER" id="PTHR46015:SF1">
    <property type="entry name" value="HOMOCYSTEINE S-METHYLTRANSFERASE-LIKE ISOFORM 1"/>
    <property type="match status" value="1"/>
</dbReference>
<feature type="binding site" evidence="5">
    <location>
        <position position="311"/>
    </location>
    <ligand>
        <name>Zn(2+)</name>
        <dbReference type="ChEBI" id="CHEBI:29105"/>
    </ligand>
</feature>
<evidence type="ECO:0000256" key="2">
    <source>
        <dbReference type="ARBA" id="ARBA00022679"/>
    </source>
</evidence>
<name>A0A4D4KHP6_9ACTN</name>
<feature type="region of interest" description="Disordered" evidence="6">
    <location>
        <begin position="106"/>
        <end position="127"/>
    </location>
</feature>
<dbReference type="RefSeq" id="WP_137967757.1">
    <property type="nucleotide sequence ID" value="NZ_BJHV01000001.1"/>
</dbReference>
<gene>
    <name evidence="8" type="primary">mmuM</name>
    <name evidence="8" type="ORF">SANT12839_069600</name>
</gene>
<dbReference type="GO" id="GO:0008898">
    <property type="term" value="F:S-adenosylmethionine-homocysteine S-methyltransferase activity"/>
    <property type="evidence" value="ECO:0007669"/>
    <property type="project" value="TreeGrafter"/>
</dbReference>
<reference evidence="8 9" key="1">
    <citation type="journal article" date="2020" name="Int. J. Syst. Evol. Microbiol.">
        <title>Reclassification of Streptomyces castelarensis and Streptomyces sporoclivatus as later heterotypic synonyms of Streptomyces antimycoticus.</title>
        <authorList>
            <person name="Komaki H."/>
            <person name="Tamura T."/>
        </authorList>
    </citation>
    <scope>NUCLEOTIDE SEQUENCE [LARGE SCALE GENOMIC DNA]</scope>
    <source>
        <strain evidence="8 9">NBRC 12839</strain>
    </source>
</reference>